<feature type="coiled-coil region" evidence="1">
    <location>
        <begin position="829"/>
        <end position="856"/>
    </location>
</feature>
<evidence type="ECO:0000313" key="4">
    <source>
        <dbReference type="Proteomes" id="UP000028821"/>
    </source>
</evidence>
<keyword evidence="1" id="KW-0175">Coiled coil</keyword>
<reference evidence="3 4" key="1">
    <citation type="submission" date="2014-04" db="EMBL/GenBank/DDBJ databases">
        <authorList>
            <person name="Sibley D."/>
            <person name="Venepally P."/>
            <person name="Karamycheva S."/>
            <person name="Hadjithomas M."/>
            <person name="Khan A."/>
            <person name="Brunk B."/>
            <person name="Roos D."/>
            <person name="Caler E."/>
            <person name="Lorenzi H."/>
        </authorList>
    </citation>
    <scope>NUCLEOTIDE SEQUENCE [LARGE SCALE GENOMIC DNA]</scope>
    <source>
        <strain evidence="3 4">MAS</strain>
    </source>
</reference>
<dbReference type="EMBL" id="AEXC02000630">
    <property type="protein sequence ID" value="KFH16263.1"/>
    <property type="molecule type" value="Genomic_DNA"/>
</dbReference>
<feature type="compositionally biased region" description="Polar residues" evidence="2">
    <location>
        <begin position="487"/>
        <end position="496"/>
    </location>
</feature>
<organism evidence="3 4">
    <name type="scientific">Toxoplasma gondii MAS</name>
    <dbReference type="NCBI Taxonomy" id="943118"/>
    <lineage>
        <taxon>Eukaryota</taxon>
        <taxon>Sar</taxon>
        <taxon>Alveolata</taxon>
        <taxon>Apicomplexa</taxon>
        <taxon>Conoidasida</taxon>
        <taxon>Coccidia</taxon>
        <taxon>Eucoccidiorida</taxon>
        <taxon>Eimeriorina</taxon>
        <taxon>Sarcocystidae</taxon>
        <taxon>Toxoplasma</taxon>
    </lineage>
</organism>
<feature type="compositionally biased region" description="Low complexity" evidence="2">
    <location>
        <begin position="616"/>
        <end position="634"/>
    </location>
</feature>
<dbReference type="OrthoDB" id="333492at2759"/>
<feature type="compositionally biased region" description="Basic and acidic residues" evidence="2">
    <location>
        <begin position="383"/>
        <end position="392"/>
    </location>
</feature>
<feature type="compositionally biased region" description="Low complexity" evidence="2">
    <location>
        <begin position="409"/>
        <end position="466"/>
    </location>
</feature>
<gene>
    <name evidence="3" type="ORF">TGMAS_236790</name>
</gene>
<feature type="compositionally biased region" description="Low complexity" evidence="2">
    <location>
        <begin position="519"/>
        <end position="530"/>
    </location>
</feature>
<feature type="region of interest" description="Disordered" evidence="2">
    <location>
        <begin position="363"/>
        <end position="498"/>
    </location>
</feature>
<sequence>MRPRPLHGVCTHTAGGKKTVFECCATFRVAFSPSILPSFLSLSSSNTRRNLRLSRLGYPLRHASENPRFCCFGARRVEGGTGLRGGFECWSRKVFFHSLCFCILVSSSASLIRPPRFVFPPFLCAVPSFSPRLTSPASPACLDLLCLRFLLAVFALRPSAFVGSCVRLRSSAFVLPPFPFASFPSSSLSWRGDSQKRSLDGAEVAETALRVLLAARVPLLAFSSGTPSLHLVAQGFFSTNFCRAKSLSASSAPGFVGRRLGSASLSSPLSAVSTVQRFFVRQNYAQGLATSRASLPPYAPFPQVDVHRILSESDCVSKLCVRVLVRSFLPPLLDMPGPSRSRFPSSFSSSTFSSARPPFVRASSLASQESSRLPPRSLSTALLRDRLEETLRGRSRRGSSPRAAREKQSSPSLLNASQSSLLSFSSSRRLAPPSPSSSSTSSPDGRLSSPRRPSSSTREPSPSLPSSRRRNSPARRQPPLFWPDAPSPQSRRSASLRQAAYEQKLRRFQAKLRAADLLLSPPLSPATSSAPPSPSPPQVSCSPRSPVSDRRREEAPSVVSTSTPASSYASRNASLPPLSSRVSSLRELYLRANRSARESESRPTRQSPDLREGRASSRCSPRQSSLSSSFSVRSGPRNGKACTMTGSASDEALEVRVKNVEEKAAQIRFAFNTRSKLQQQEVNSLNDRLAALRLRRDLPVSGFLGSAGMAERLIKDELQANKHARLAFAEQCVSDGDCMLQGVRDLHRKTFEKTRARRGAESGVVEIEESMQGCREVLQALGDSRKSLESSLQRLLSEAFQGVQETISQERRICDDAEASMSRMLEELREQARGDIRASRENREQVEEQILQLLEDACVKVETSVLTNANLPQQA</sequence>
<dbReference type="VEuPathDB" id="ToxoDB:TGMAS_236790"/>
<evidence type="ECO:0000256" key="1">
    <source>
        <dbReference type="SAM" id="Coils"/>
    </source>
</evidence>
<feature type="region of interest" description="Disordered" evidence="2">
    <location>
        <begin position="519"/>
        <end position="577"/>
    </location>
</feature>
<proteinExistence type="predicted"/>
<evidence type="ECO:0000313" key="3">
    <source>
        <dbReference type="EMBL" id="KFH16263.1"/>
    </source>
</evidence>
<evidence type="ECO:0000256" key="2">
    <source>
        <dbReference type="SAM" id="MobiDB-lite"/>
    </source>
</evidence>
<feature type="compositionally biased region" description="Basic and acidic residues" evidence="2">
    <location>
        <begin position="595"/>
        <end position="615"/>
    </location>
</feature>
<feature type="compositionally biased region" description="Low complexity" evidence="2">
    <location>
        <begin position="556"/>
        <end position="567"/>
    </location>
</feature>
<feature type="region of interest" description="Disordered" evidence="2">
    <location>
        <begin position="593"/>
        <end position="645"/>
    </location>
</feature>
<dbReference type="AlphaFoldDB" id="A0A086QUI1"/>
<name>A0A086QUI1_TOXGO</name>
<accession>A0A086QUI1</accession>
<protein>
    <submittedName>
        <fullName evidence="3">Uncharacterized protein</fullName>
    </submittedName>
</protein>
<dbReference type="Proteomes" id="UP000028821">
    <property type="component" value="Unassembled WGS sequence"/>
</dbReference>
<comment type="caution">
    <text evidence="3">The sequence shown here is derived from an EMBL/GenBank/DDBJ whole genome shotgun (WGS) entry which is preliminary data.</text>
</comment>